<protein>
    <submittedName>
        <fullName evidence="3">Uncharacterized protein</fullName>
    </submittedName>
</protein>
<organism evidence="3">
    <name type="scientific">Phytobacter massiliensis</name>
    <dbReference type="NCBI Taxonomy" id="1485952"/>
    <lineage>
        <taxon>Bacteria</taxon>
        <taxon>Pseudomonadati</taxon>
        <taxon>Pseudomonadota</taxon>
        <taxon>Gammaproteobacteria</taxon>
        <taxon>Enterobacterales</taxon>
        <taxon>Enterobacteriaceae</taxon>
        <taxon>Phytobacter</taxon>
    </lineage>
</organism>
<gene>
    <name evidence="3" type="ORF">EMLFYP7_04366</name>
</gene>
<evidence type="ECO:0000313" key="3">
    <source>
        <dbReference type="EMBL" id="VYU79929.1"/>
    </source>
</evidence>
<feature type="region of interest" description="Disordered" evidence="1">
    <location>
        <begin position="68"/>
        <end position="91"/>
    </location>
</feature>
<feature type="transmembrane region" description="Helical" evidence="2">
    <location>
        <begin position="116"/>
        <end position="134"/>
    </location>
</feature>
<name>A0A6N3HW58_9ENTR</name>
<accession>A0A6N3HW58</accession>
<feature type="transmembrane region" description="Helical" evidence="2">
    <location>
        <begin position="177"/>
        <end position="199"/>
    </location>
</feature>
<dbReference type="EMBL" id="CACRTZ010000037">
    <property type="protein sequence ID" value="VYU79929.1"/>
    <property type="molecule type" value="Genomic_DNA"/>
</dbReference>
<feature type="transmembrane region" description="Helical" evidence="2">
    <location>
        <begin position="146"/>
        <end position="165"/>
    </location>
</feature>
<evidence type="ECO:0000256" key="1">
    <source>
        <dbReference type="SAM" id="MobiDB-lite"/>
    </source>
</evidence>
<reference evidence="3" key="1">
    <citation type="submission" date="2019-11" db="EMBL/GenBank/DDBJ databases">
        <authorList>
            <person name="Feng L."/>
        </authorList>
    </citation>
    <scope>NUCLEOTIDE SEQUENCE</scope>
    <source>
        <strain evidence="3">EMassiliensisLFYP7</strain>
    </source>
</reference>
<keyword evidence="2" id="KW-0812">Transmembrane</keyword>
<keyword evidence="2" id="KW-0472">Membrane</keyword>
<feature type="transmembrane region" description="Helical" evidence="2">
    <location>
        <begin position="220"/>
        <end position="238"/>
    </location>
</feature>
<keyword evidence="2" id="KW-1133">Transmembrane helix</keyword>
<sequence length="240" mass="27153">MPLYCHNERCIIDLMNIFRAAQRNYRRLLKMRKFMSSDYKGKNIFGADIYQGSDGIYHNKEDADRTYRSDYKRDNEYSQPAPMYKSPDNPYQSQPFSTPVSGGPHVGMSLVTKNRLVGMALGLIGTWVITWLLVGLQGGLHYPGVLFRFLYLVSFVFLWPGRLLAGLMAENVIPGFAPLYMALPLINFFWLCLLGKVVLKTGKLKKVFGLKAKGYKQLSWVKVAVMLLAVQIVLAAAAKL</sequence>
<proteinExistence type="predicted"/>
<dbReference type="AlphaFoldDB" id="A0A6N3HW58"/>
<evidence type="ECO:0000256" key="2">
    <source>
        <dbReference type="SAM" id="Phobius"/>
    </source>
</evidence>